<reference evidence="2 3" key="1">
    <citation type="submission" date="2018-05" db="EMBL/GenBank/DDBJ databases">
        <title>A metagenomic window into the 2 km-deep terrestrial subsurface aquifer revealed taxonomically and functionally diverse microbial community comprising novel uncultured bacterial lineages.</title>
        <authorList>
            <person name="Kadnikov V.V."/>
            <person name="Mardanov A.V."/>
            <person name="Beletsky A.V."/>
            <person name="Banks D."/>
            <person name="Pimenov N.V."/>
            <person name="Frank Y.A."/>
            <person name="Karnachuk O.V."/>
            <person name="Ravin N.V."/>
        </authorList>
    </citation>
    <scope>NUCLEOTIDE SEQUENCE [LARGE SCALE GENOMIC DNA]</scope>
    <source>
        <strain evidence="2">BY5</strain>
    </source>
</reference>
<sequence>MGMVNRLAGFKNLLWKFLGQDFWTLLRKPPRDPRRRLRHEEVRFVLVQARDDTPEDAERGVTALLRAATARGLSVEYVLSSLLFLTLPREDPPALADRLCRDLIQACAGRARALFGRLPARRGLFGSANRLQAGSLIPRLHLPLTALFSLDWGTASAWAPPTADATAAADATAQPPAHHATAAPLAASETAPPPAPSPAPAQLSIQTSGQEWFVVWDAIGDGQLVGIFQDRRTAEALANVNPWYYKVIPAPANLVRRSALEWLDPRLQATIRQIAAVTP</sequence>
<organism evidence="2 3">
    <name type="scientific">Candidatus Ozemobacter sibiricus</name>
    <dbReference type="NCBI Taxonomy" id="2268124"/>
    <lineage>
        <taxon>Bacteria</taxon>
        <taxon>Candidatus Ozemobacteria</taxon>
        <taxon>Candidatus Ozemobacterales</taxon>
        <taxon>Candidatus Ozemobacteraceae</taxon>
        <taxon>Candidatus Ozemobacter</taxon>
    </lineage>
</organism>
<protein>
    <submittedName>
        <fullName evidence="2">Uncharacterized protein</fullName>
    </submittedName>
</protein>
<gene>
    <name evidence="2" type="ORF">OZSIB_0071</name>
</gene>
<dbReference type="Proteomes" id="UP000252355">
    <property type="component" value="Unassembled WGS sequence"/>
</dbReference>
<dbReference type="AlphaFoldDB" id="A0A367ZQ00"/>
<proteinExistence type="predicted"/>
<name>A0A367ZQ00_9BACT</name>
<comment type="caution">
    <text evidence="2">The sequence shown here is derived from an EMBL/GenBank/DDBJ whole genome shotgun (WGS) entry which is preliminary data.</text>
</comment>
<evidence type="ECO:0000313" key="3">
    <source>
        <dbReference type="Proteomes" id="UP000252355"/>
    </source>
</evidence>
<evidence type="ECO:0000256" key="1">
    <source>
        <dbReference type="SAM" id="MobiDB-lite"/>
    </source>
</evidence>
<feature type="compositionally biased region" description="Low complexity" evidence="1">
    <location>
        <begin position="165"/>
        <end position="190"/>
    </location>
</feature>
<accession>A0A367ZQ00</accession>
<dbReference type="EMBL" id="QOQW01000013">
    <property type="protein sequence ID" value="RCK79431.1"/>
    <property type="molecule type" value="Genomic_DNA"/>
</dbReference>
<evidence type="ECO:0000313" key="2">
    <source>
        <dbReference type="EMBL" id="RCK79431.1"/>
    </source>
</evidence>
<feature type="region of interest" description="Disordered" evidence="1">
    <location>
        <begin position="165"/>
        <end position="203"/>
    </location>
</feature>